<accession>A0A1E8FD51</accession>
<organism evidence="2 3">
    <name type="scientific">Alteromonas lipolytica</name>
    <dbReference type="NCBI Taxonomy" id="1856405"/>
    <lineage>
        <taxon>Bacteria</taxon>
        <taxon>Pseudomonadati</taxon>
        <taxon>Pseudomonadota</taxon>
        <taxon>Gammaproteobacteria</taxon>
        <taxon>Alteromonadales</taxon>
        <taxon>Alteromonadaceae</taxon>
        <taxon>Alteromonas/Salinimonas group</taxon>
        <taxon>Alteromonas</taxon>
    </lineage>
</organism>
<dbReference type="PANTHER" id="PTHR47515:SF1">
    <property type="entry name" value="BLR2054 PROTEIN"/>
    <property type="match status" value="1"/>
</dbReference>
<dbReference type="PROSITE" id="PS50994">
    <property type="entry name" value="INTEGRASE"/>
    <property type="match status" value="1"/>
</dbReference>
<keyword evidence="3" id="KW-1185">Reference proteome</keyword>
<dbReference type="EMBL" id="MJIC01000014">
    <property type="protein sequence ID" value="OFI33867.1"/>
    <property type="molecule type" value="Genomic_DNA"/>
</dbReference>
<evidence type="ECO:0000313" key="2">
    <source>
        <dbReference type="EMBL" id="OFI33867.1"/>
    </source>
</evidence>
<reference evidence="2 3" key="1">
    <citation type="submission" date="2016-09" db="EMBL/GenBank/DDBJ databases">
        <title>Alteromonas lipolytica, a new species isolated from sea water.</title>
        <authorList>
            <person name="Wu Y.-H."/>
            <person name="Cheng H."/>
            <person name="Xu X.-W."/>
        </authorList>
    </citation>
    <scope>NUCLEOTIDE SEQUENCE [LARGE SCALE GENOMIC DNA]</scope>
    <source>
        <strain evidence="2 3">JW12</strain>
    </source>
</reference>
<comment type="caution">
    <text evidence="2">The sequence shown here is derived from an EMBL/GenBank/DDBJ whole genome shotgun (WGS) entry which is preliminary data.</text>
</comment>
<dbReference type="AlphaFoldDB" id="A0A1E8FD51"/>
<feature type="domain" description="Integrase catalytic" evidence="1">
    <location>
        <begin position="1"/>
        <end position="141"/>
    </location>
</feature>
<dbReference type="InterPro" id="IPR012337">
    <property type="entry name" value="RNaseH-like_sf"/>
</dbReference>
<evidence type="ECO:0000259" key="1">
    <source>
        <dbReference type="PROSITE" id="PS50994"/>
    </source>
</evidence>
<dbReference type="InterPro" id="IPR036397">
    <property type="entry name" value="RNaseH_sf"/>
</dbReference>
<dbReference type="InterPro" id="IPR001584">
    <property type="entry name" value="Integrase_cat-core"/>
</dbReference>
<dbReference type="Pfam" id="PF00665">
    <property type="entry name" value="rve"/>
    <property type="match status" value="1"/>
</dbReference>
<dbReference type="PANTHER" id="PTHR47515">
    <property type="entry name" value="LOW CALCIUM RESPONSE LOCUS PROTEIN T"/>
    <property type="match status" value="1"/>
</dbReference>
<dbReference type="GO" id="GO:0015074">
    <property type="term" value="P:DNA integration"/>
    <property type="evidence" value="ECO:0007669"/>
    <property type="project" value="InterPro"/>
</dbReference>
<dbReference type="Pfam" id="PF13683">
    <property type="entry name" value="rve_3"/>
    <property type="match status" value="1"/>
</dbReference>
<dbReference type="STRING" id="1856405.BFC17_20075"/>
<gene>
    <name evidence="2" type="ORF">BFC17_20075</name>
</gene>
<dbReference type="SUPFAM" id="SSF53098">
    <property type="entry name" value="Ribonuclease H-like"/>
    <property type="match status" value="1"/>
</dbReference>
<evidence type="ECO:0000313" key="3">
    <source>
        <dbReference type="Proteomes" id="UP000176037"/>
    </source>
</evidence>
<name>A0A1E8FD51_9ALTE</name>
<proteinExistence type="predicted"/>
<sequence>MNVVDDFSREMVGQFVSISISGRQVAGFLSQLIELRGKPKKVICDNGTEFTSTAMIFWSKETGVELGFSGGITIQPGKPTQNAFVESLNGKFRNECLNQHWFRTLDEARCEIDLWREHYNNVRPHSSLNFLPPVEYAKRAA</sequence>
<dbReference type="Gene3D" id="3.30.420.10">
    <property type="entry name" value="Ribonuclease H-like superfamily/Ribonuclease H"/>
    <property type="match status" value="1"/>
</dbReference>
<dbReference type="Proteomes" id="UP000176037">
    <property type="component" value="Unassembled WGS sequence"/>
</dbReference>
<protein>
    <submittedName>
        <fullName evidence="2">Transposase</fullName>
    </submittedName>
</protein>
<dbReference type="GO" id="GO:0003676">
    <property type="term" value="F:nucleic acid binding"/>
    <property type="evidence" value="ECO:0007669"/>
    <property type="project" value="InterPro"/>
</dbReference>